<reference evidence="1 2" key="1">
    <citation type="submission" date="2023-07" db="EMBL/GenBank/DDBJ databases">
        <title>Genomic Encyclopedia of Type Strains, Phase IV (KMG-IV): sequencing the most valuable type-strain genomes for metagenomic binning, comparative biology and taxonomic classification.</title>
        <authorList>
            <person name="Goeker M."/>
        </authorList>
    </citation>
    <scope>NUCLEOTIDE SEQUENCE [LARGE SCALE GENOMIC DNA]</scope>
    <source>
        <strain evidence="1 2">DSM 1112</strain>
    </source>
</reference>
<dbReference type="Proteomes" id="UP001230207">
    <property type="component" value="Unassembled WGS sequence"/>
</dbReference>
<evidence type="ECO:0000313" key="2">
    <source>
        <dbReference type="Proteomes" id="UP001230207"/>
    </source>
</evidence>
<accession>A0ABU0BSV9</accession>
<comment type="caution">
    <text evidence="1">The sequence shown here is derived from an EMBL/GenBank/DDBJ whole genome shotgun (WGS) entry which is preliminary data.</text>
</comment>
<keyword evidence="2" id="KW-1185">Reference proteome</keyword>
<organism evidence="1 2">
    <name type="scientific">Pararhizobium capsulatum DSM 1112</name>
    <dbReference type="NCBI Taxonomy" id="1121113"/>
    <lineage>
        <taxon>Bacteria</taxon>
        <taxon>Pseudomonadati</taxon>
        <taxon>Pseudomonadota</taxon>
        <taxon>Alphaproteobacteria</taxon>
        <taxon>Hyphomicrobiales</taxon>
        <taxon>Rhizobiaceae</taxon>
        <taxon>Rhizobium/Agrobacterium group</taxon>
        <taxon>Pararhizobium</taxon>
    </lineage>
</organism>
<proteinExistence type="predicted"/>
<dbReference type="RefSeq" id="WP_307231870.1">
    <property type="nucleotide sequence ID" value="NZ_JAUSVF010000001.1"/>
</dbReference>
<protein>
    <submittedName>
        <fullName evidence="1">Uncharacterized protein</fullName>
    </submittedName>
</protein>
<sequence length="142" mass="15423">MRNTIGRIVAGDLQSTKDGEKGKFLQSYQSDNEHISCPRRNSALSGLFALKANHPPRRMNKKAMSGPLVPAGQRYSIGTRGKTQSIRDIVAACHIASPTPVSFVTSADVTEASGCDFVMCESKTVPQSGPFTDFTKYNRLTI</sequence>
<dbReference type="EMBL" id="JAUSVF010000001">
    <property type="protein sequence ID" value="MDQ0321341.1"/>
    <property type="molecule type" value="Genomic_DNA"/>
</dbReference>
<name>A0ABU0BSV9_9HYPH</name>
<gene>
    <name evidence="1" type="ORF">QO002_003479</name>
</gene>
<evidence type="ECO:0000313" key="1">
    <source>
        <dbReference type="EMBL" id="MDQ0321341.1"/>
    </source>
</evidence>